<name>A0A8S9KT04_BRACR</name>
<comment type="caution">
    <text evidence="2">The sequence shown here is derived from an EMBL/GenBank/DDBJ whole genome shotgun (WGS) entry which is preliminary data.</text>
</comment>
<sequence length="86" mass="9906">MVRNQRKPLCKTKAYKFRPKVSERSKILVELSDGLTCVHLDRPAAVPFSHQTVRVDPRRVAVRELLSKPAPLNSHCLRVDPRVTYE</sequence>
<reference evidence="2" key="1">
    <citation type="submission" date="2019-12" db="EMBL/GenBank/DDBJ databases">
        <title>Genome sequencing and annotation of Brassica cretica.</title>
        <authorList>
            <person name="Studholme D.J."/>
            <person name="Sarris P.F."/>
        </authorList>
    </citation>
    <scope>NUCLEOTIDE SEQUENCE</scope>
    <source>
        <strain evidence="2">PFS-001/15</strain>
        <strain evidence="1">PFS-102/07</strain>
        <tissue evidence="2">Leaf</tissue>
    </source>
</reference>
<evidence type="ECO:0000313" key="3">
    <source>
        <dbReference type="Proteomes" id="UP000712281"/>
    </source>
</evidence>
<dbReference type="EMBL" id="QGKY02001250">
    <property type="protein sequence ID" value="KAF2562382.1"/>
    <property type="molecule type" value="Genomic_DNA"/>
</dbReference>
<gene>
    <name evidence="2" type="ORF">F2Q68_00010824</name>
    <name evidence="1" type="ORF">F2Q70_00017859</name>
</gene>
<accession>A0A8S9KT04</accession>
<protein>
    <submittedName>
        <fullName evidence="2">Uncharacterized protein</fullName>
    </submittedName>
</protein>
<dbReference type="Proteomes" id="UP000712281">
    <property type="component" value="Unassembled WGS sequence"/>
</dbReference>
<dbReference type="AlphaFoldDB" id="A0A8S9KT04"/>
<proteinExistence type="predicted"/>
<evidence type="ECO:0000313" key="2">
    <source>
        <dbReference type="EMBL" id="KAF2598570.1"/>
    </source>
</evidence>
<organism evidence="2 3">
    <name type="scientific">Brassica cretica</name>
    <name type="common">Mustard</name>
    <dbReference type="NCBI Taxonomy" id="69181"/>
    <lineage>
        <taxon>Eukaryota</taxon>
        <taxon>Viridiplantae</taxon>
        <taxon>Streptophyta</taxon>
        <taxon>Embryophyta</taxon>
        <taxon>Tracheophyta</taxon>
        <taxon>Spermatophyta</taxon>
        <taxon>Magnoliopsida</taxon>
        <taxon>eudicotyledons</taxon>
        <taxon>Gunneridae</taxon>
        <taxon>Pentapetalae</taxon>
        <taxon>rosids</taxon>
        <taxon>malvids</taxon>
        <taxon>Brassicales</taxon>
        <taxon>Brassicaceae</taxon>
        <taxon>Brassiceae</taxon>
        <taxon>Brassica</taxon>
    </lineage>
</organism>
<evidence type="ECO:0000313" key="1">
    <source>
        <dbReference type="EMBL" id="KAF2562382.1"/>
    </source>
</evidence>
<dbReference type="EMBL" id="QGKW02000717">
    <property type="protein sequence ID" value="KAF2598570.1"/>
    <property type="molecule type" value="Genomic_DNA"/>
</dbReference>